<dbReference type="GO" id="GO:0022625">
    <property type="term" value="C:cytosolic large ribosomal subunit"/>
    <property type="evidence" value="ECO:0007669"/>
    <property type="project" value="TreeGrafter"/>
</dbReference>
<dbReference type="PANTHER" id="PTHR12884:SF0">
    <property type="entry name" value="60S RIBOSOMAL PROTEIN L29"/>
    <property type="match status" value="1"/>
</dbReference>
<organism evidence="6 7">
    <name type="scientific">Cryptococcus amylolentus CBS 6039</name>
    <dbReference type="NCBI Taxonomy" id="1295533"/>
    <lineage>
        <taxon>Eukaryota</taxon>
        <taxon>Fungi</taxon>
        <taxon>Dikarya</taxon>
        <taxon>Basidiomycota</taxon>
        <taxon>Agaricomycotina</taxon>
        <taxon>Tremellomycetes</taxon>
        <taxon>Tremellales</taxon>
        <taxon>Cryptococcaceae</taxon>
        <taxon>Cryptococcus</taxon>
    </lineage>
</organism>
<keyword evidence="3 4" id="KW-0687">Ribonucleoprotein</keyword>
<sequence length="153" mass="17045">MAKSKNHTAHNQNKKAHRNKIQRPKTNKYHSLKGVDPKVRQLAKFGKDMDGMGTGWRWDYCGTGDGCIPSVGDGPKESAFSRRRSYAPLPRVTSSQQSYLHQTLPIPRPSLPDTIVRPGANDHCSSAETPDSPPKVPRRLSVRLRLPPKNLSV</sequence>
<comment type="caution">
    <text evidence="6">The sequence shown here is derived from an EMBL/GenBank/DDBJ whole genome shotgun (WGS) entry which is preliminary data.</text>
</comment>
<accession>A0A1E3HBP2</accession>
<dbReference type="AlphaFoldDB" id="A0A1E3HBP2"/>
<dbReference type="GeneID" id="30159598"/>
<dbReference type="RefSeq" id="XP_018988802.1">
    <property type="nucleotide sequence ID" value="XM_019143139.1"/>
</dbReference>
<comment type="similarity">
    <text evidence="1 4">Belongs to the eukaryotic ribosomal protein eL29 family.</text>
</comment>
<dbReference type="Proteomes" id="UP000094065">
    <property type="component" value="Unassembled WGS sequence"/>
</dbReference>
<reference evidence="6 7" key="1">
    <citation type="submission" date="2016-06" db="EMBL/GenBank/DDBJ databases">
        <title>Evolution of pathogenesis and genome organization in the Tremellales.</title>
        <authorList>
            <person name="Cuomo C."/>
            <person name="Litvintseva A."/>
            <person name="Heitman J."/>
            <person name="Chen Y."/>
            <person name="Sun S."/>
            <person name="Springer D."/>
            <person name="Dromer F."/>
            <person name="Young S."/>
            <person name="Zeng Q."/>
            <person name="Chapman S."/>
            <person name="Gujja S."/>
            <person name="Saif S."/>
            <person name="Birren B."/>
        </authorList>
    </citation>
    <scope>NUCLEOTIDE SEQUENCE [LARGE SCALE GENOMIC DNA]</scope>
    <source>
        <strain evidence="6 7">CBS 6039</strain>
    </source>
</reference>
<feature type="region of interest" description="Disordered" evidence="5">
    <location>
        <begin position="72"/>
        <end position="153"/>
    </location>
</feature>
<evidence type="ECO:0000313" key="6">
    <source>
        <dbReference type="EMBL" id="ODN72861.1"/>
    </source>
</evidence>
<name>A0A1E3HBP2_9TREE</name>
<feature type="compositionally biased region" description="Basic residues" evidence="5">
    <location>
        <begin position="1"/>
        <end position="31"/>
    </location>
</feature>
<dbReference type="STRING" id="1295533.A0A1E3HBP2"/>
<evidence type="ECO:0000256" key="1">
    <source>
        <dbReference type="ARBA" id="ARBA00010247"/>
    </source>
</evidence>
<evidence type="ECO:0000256" key="5">
    <source>
        <dbReference type="SAM" id="MobiDB-lite"/>
    </source>
</evidence>
<dbReference type="InterPro" id="IPR002673">
    <property type="entry name" value="Ribosomal_eL29"/>
</dbReference>
<dbReference type="EMBL" id="AWGJ01000014">
    <property type="protein sequence ID" value="ODN72861.1"/>
    <property type="molecule type" value="Genomic_DNA"/>
</dbReference>
<protein>
    <recommendedName>
        <fullName evidence="4">60S ribosomal protein L29</fullName>
    </recommendedName>
</protein>
<feature type="compositionally biased region" description="Polar residues" evidence="5">
    <location>
        <begin position="92"/>
        <end position="101"/>
    </location>
</feature>
<evidence type="ECO:0000313" key="7">
    <source>
        <dbReference type="Proteomes" id="UP000094065"/>
    </source>
</evidence>
<dbReference type="Gene3D" id="6.10.140.1730">
    <property type="match status" value="1"/>
</dbReference>
<evidence type="ECO:0000256" key="2">
    <source>
        <dbReference type="ARBA" id="ARBA00022980"/>
    </source>
</evidence>
<dbReference type="GO" id="GO:0003735">
    <property type="term" value="F:structural constituent of ribosome"/>
    <property type="evidence" value="ECO:0007669"/>
    <property type="project" value="UniProtKB-UniRule"/>
</dbReference>
<proteinExistence type="inferred from homology"/>
<feature type="compositionally biased region" description="Low complexity" evidence="5">
    <location>
        <begin position="143"/>
        <end position="153"/>
    </location>
</feature>
<feature type="region of interest" description="Disordered" evidence="5">
    <location>
        <begin position="1"/>
        <end position="37"/>
    </location>
</feature>
<keyword evidence="7" id="KW-1185">Reference proteome</keyword>
<dbReference type="GO" id="GO:0002181">
    <property type="term" value="P:cytoplasmic translation"/>
    <property type="evidence" value="ECO:0007669"/>
    <property type="project" value="TreeGrafter"/>
</dbReference>
<evidence type="ECO:0000256" key="3">
    <source>
        <dbReference type="ARBA" id="ARBA00023274"/>
    </source>
</evidence>
<dbReference type="OrthoDB" id="996720at2759"/>
<gene>
    <name evidence="6" type="ORF">L202_08289</name>
</gene>
<dbReference type="PANTHER" id="PTHR12884">
    <property type="entry name" value="60S RIBOSOMAL PROTEIN L29"/>
    <property type="match status" value="1"/>
</dbReference>
<keyword evidence="2 4" id="KW-0689">Ribosomal protein</keyword>
<dbReference type="Pfam" id="PF01779">
    <property type="entry name" value="Ribosomal_L29e"/>
    <property type="match status" value="1"/>
</dbReference>
<evidence type="ECO:0000256" key="4">
    <source>
        <dbReference type="RuleBase" id="RU364026"/>
    </source>
</evidence>